<dbReference type="Pfam" id="PF01520">
    <property type="entry name" value="Amidase_3"/>
    <property type="match status" value="1"/>
</dbReference>
<evidence type="ECO:0000256" key="1">
    <source>
        <dbReference type="ARBA" id="ARBA00001561"/>
    </source>
</evidence>
<dbReference type="Gene3D" id="3.40.630.40">
    <property type="entry name" value="Zn-dependent exopeptidases"/>
    <property type="match status" value="1"/>
</dbReference>
<dbReference type="SUPFAM" id="SSF53187">
    <property type="entry name" value="Zn-dependent exopeptidases"/>
    <property type="match status" value="1"/>
</dbReference>
<accession>A0A0J9E589</accession>
<keyword evidence="6" id="KW-1185">Reference proteome</keyword>
<dbReference type="PANTHER" id="PTHR30404:SF0">
    <property type="entry name" value="N-ACETYLMURAMOYL-L-ALANINE AMIDASE AMIC"/>
    <property type="match status" value="1"/>
</dbReference>
<evidence type="ECO:0000313" key="5">
    <source>
        <dbReference type="EMBL" id="KMW57886.1"/>
    </source>
</evidence>
<dbReference type="GO" id="GO:0008745">
    <property type="term" value="F:N-acetylmuramoyl-L-alanine amidase activity"/>
    <property type="evidence" value="ECO:0007669"/>
    <property type="project" value="UniProtKB-EC"/>
</dbReference>
<comment type="caution">
    <text evidence="5">The sequence shown here is derived from an EMBL/GenBank/DDBJ whole genome shotgun (WGS) entry which is preliminary data.</text>
</comment>
<dbReference type="Proteomes" id="UP000037178">
    <property type="component" value="Unassembled WGS sequence"/>
</dbReference>
<feature type="domain" description="MurNAc-LAA" evidence="4">
    <location>
        <begin position="218"/>
        <end position="373"/>
    </location>
</feature>
<dbReference type="AlphaFoldDB" id="A0A0J9E589"/>
<dbReference type="Gene3D" id="2.60.40.3500">
    <property type="match status" value="1"/>
</dbReference>
<dbReference type="InterPro" id="IPR050695">
    <property type="entry name" value="N-acetylmuramoyl_amidase_3"/>
</dbReference>
<evidence type="ECO:0000259" key="4">
    <source>
        <dbReference type="SMART" id="SM00646"/>
    </source>
</evidence>
<dbReference type="GO" id="GO:0009253">
    <property type="term" value="P:peptidoglycan catabolic process"/>
    <property type="evidence" value="ECO:0007669"/>
    <property type="project" value="InterPro"/>
</dbReference>
<evidence type="ECO:0000256" key="3">
    <source>
        <dbReference type="ARBA" id="ARBA00022801"/>
    </source>
</evidence>
<dbReference type="SMART" id="SM00646">
    <property type="entry name" value="Ami_3"/>
    <property type="match status" value="1"/>
</dbReference>
<dbReference type="PANTHER" id="PTHR30404">
    <property type="entry name" value="N-ACETYLMURAMOYL-L-ALANINE AMIDASE"/>
    <property type="match status" value="1"/>
</dbReference>
<evidence type="ECO:0000313" key="6">
    <source>
        <dbReference type="Proteomes" id="UP000037178"/>
    </source>
</evidence>
<name>A0A0J9E589_9RHOB</name>
<dbReference type="InterPro" id="IPR002508">
    <property type="entry name" value="MurNAc-LAA_cat"/>
</dbReference>
<protein>
    <recommendedName>
        <fullName evidence="2">N-acetylmuramoyl-L-alanine amidase</fullName>
        <ecNumber evidence="2">3.5.1.28</ecNumber>
    </recommendedName>
</protein>
<dbReference type="EC" id="3.5.1.28" evidence="2"/>
<dbReference type="InterPro" id="IPR021731">
    <property type="entry name" value="AMIN_dom"/>
</dbReference>
<evidence type="ECO:0000256" key="2">
    <source>
        <dbReference type="ARBA" id="ARBA00011901"/>
    </source>
</evidence>
<dbReference type="Pfam" id="PF11741">
    <property type="entry name" value="AMIN"/>
    <property type="match status" value="1"/>
</dbReference>
<comment type="catalytic activity">
    <reaction evidence="1">
        <text>Hydrolyzes the link between N-acetylmuramoyl residues and L-amino acid residues in certain cell-wall glycopeptides.</text>
        <dbReference type="EC" id="3.5.1.28"/>
    </reaction>
</comment>
<proteinExistence type="predicted"/>
<dbReference type="EMBL" id="LFTY01000002">
    <property type="protein sequence ID" value="KMW57886.1"/>
    <property type="molecule type" value="Genomic_DNA"/>
</dbReference>
<dbReference type="PATRIC" id="fig|1675527.3.peg.2988"/>
<dbReference type="STRING" id="1675527.AIOL_002854"/>
<keyword evidence="3 5" id="KW-0378">Hydrolase</keyword>
<gene>
    <name evidence="5" type="ORF">AIOL_002854</name>
</gene>
<dbReference type="CDD" id="cd02696">
    <property type="entry name" value="MurNAc-LAA"/>
    <property type="match status" value="1"/>
</dbReference>
<sequence>MAAHAQEFTGLARVDAARSGVTDLRAGAELRLGLSQPVPFRAFTLDNPRRLVLDFSVVAWQGFDAAGFDRSVAISDIRVGTISAGWSRMVAALDAPMKVASAELRTTGAAELVVALEEVSAEQFAASAGAPPSDNFTLPEPAELVAPRARPGGERPVVVVLDPGHGGIDPGAERGEAVEADLMLQFARELREALLRAGGFEVVLTRDADVFVPLEMRLSVARSAQADVFLSLHADALAEGRASGATIYTLAGEATDIASEKLAERHDRAELLAGVDLSQQDDAVAKLLMDLARADTWPRTDRLADALVEGLRSNVGDLHKRPRQSAAFSVLKAPDVPSVLIELGFMSSERDLANLQSPEWRARAARGIRDALRVWAKEDAAEGELLRQ</sequence>
<reference evidence="5 6" key="1">
    <citation type="submission" date="2015-06" db="EMBL/GenBank/DDBJ databases">
        <title>Draft genome sequence of an Alphaproteobacteria species associated to the Mediterranean sponge Oscarella lobularis.</title>
        <authorList>
            <person name="Jourda C."/>
            <person name="Santini S."/>
            <person name="Claverie J.-M."/>
        </authorList>
    </citation>
    <scope>NUCLEOTIDE SEQUENCE [LARGE SCALE GENOMIC DNA]</scope>
    <source>
        <strain evidence="5">IGS</strain>
    </source>
</reference>
<dbReference type="GO" id="GO:0030288">
    <property type="term" value="C:outer membrane-bounded periplasmic space"/>
    <property type="evidence" value="ECO:0007669"/>
    <property type="project" value="TreeGrafter"/>
</dbReference>
<organism evidence="5 6">
    <name type="scientific">Candidatus Rhodobacter oscarellae</name>
    <dbReference type="NCBI Taxonomy" id="1675527"/>
    <lineage>
        <taxon>Bacteria</taxon>
        <taxon>Pseudomonadati</taxon>
        <taxon>Pseudomonadota</taxon>
        <taxon>Alphaproteobacteria</taxon>
        <taxon>Rhodobacterales</taxon>
        <taxon>Rhodobacter group</taxon>
        <taxon>Rhodobacter</taxon>
    </lineage>
</organism>